<dbReference type="InterPro" id="IPR011010">
    <property type="entry name" value="DNA_brk_join_enz"/>
</dbReference>
<name>A0ABR9QP16_9BACI</name>
<gene>
    <name evidence="2" type="ORF">IMZ08_19330</name>
</gene>
<reference evidence="2 3" key="1">
    <citation type="submission" date="2020-10" db="EMBL/GenBank/DDBJ databases">
        <title>Bacillus sp. HD4P25, an endophyte from a halophyte.</title>
        <authorList>
            <person name="Sun J.-Q."/>
        </authorList>
    </citation>
    <scope>NUCLEOTIDE SEQUENCE [LARGE SCALE GENOMIC DNA]</scope>
    <source>
        <strain evidence="2 3">YIM 93174</strain>
    </source>
</reference>
<dbReference type="SUPFAM" id="SSF56349">
    <property type="entry name" value="DNA breaking-rejoining enzymes"/>
    <property type="match status" value="1"/>
</dbReference>
<keyword evidence="3" id="KW-1185">Reference proteome</keyword>
<evidence type="ECO:0000256" key="1">
    <source>
        <dbReference type="ARBA" id="ARBA00023172"/>
    </source>
</evidence>
<dbReference type="EMBL" id="JADCLJ010000024">
    <property type="protein sequence ID" value="MBE4910194.1"/>
    <property type="molecule type" value="Genomic_DNA"/>
</dbReference>
<dbReference type="InterPro" id="IPR013762">
    <property type="entry name" value="Integrase-like_cat_sf"/>
</dbReference>
<dbReference type="Proteomes" id="UP001516662">
    <property type="component" value="Unassembled WGS sequence"/>
</dbReference>
<comment type="caution">
    <text evidence="2">The sequence shown here is derived from an EMBL/GenBank/DDBJ whole genome shotgun (WGS) entry which is preliminary data.</text>
</comment>
<dbReference type="Gene3D" id="1.10.443.10">
    <property type="entry name" value="Intergrase catalytic core"/>
    <property type="match status" value="1"/>
</dbReference>
<evidence type="ECO:0000313" key="3">
    <source>
        <dbReference type="Proteomes" id="UP001516662"/>
    </source>
</evidence>
<evidence type="ECO:0000313" key="2">
    <source>
        <dbReference type="EMBL" id="MBE4910194.1"/>
    </source>
</evidence>
<organism evidence="2 3">
    <name type="scientific">Litchfieldia luteola</name>
    <dbReference type="NCBI Taxonomy" id="682179"/>
    <lineage>
        <taxon>Bacteria</taxon>
        <taxon>Bacillati</taxon>
        <taxon>Bacillota</taxon>
        <taxon>Bacilli</taxon>
        <taxon>Bacillales</taxon>
        <taxon>Bacillaceae</taxon>
        <taxon>Litchfieldia</taxon>
    </lineage>
</organism>
<dbReference type="RefSeq" id="WP_193539456.1">
    <property type="nucleotide sequence ID" value="NZ_JADCLJ010000024.1"/>
</dbReference>
<protein>
    <submittedName>
        <fullName evidence="2">Site-specific integrase</fullName>
    </submittedName>
</protein>
<keyword evidence="1" id="KW-0233">DNA recombination</keyword>
<accession>A0ABR9QP16</accession>
<sequence length="639" mass="76647">MDRKMIDIDLEWNEPNIIEILAEERQEQIFEPNYFITNDINFAENVWDFTRFMKNYNNPSDYKFNFSQIHSTTFRIILKKTVLRNVFFKERISNKSKIHSVKKAIFGPVLTLIKYLENEKFIYEPELITAFIIKQYIKKKFNNVTERYLQLIISGLKKIIHEMEFLGIDLDYSSFESIWTSINRKKINNEVETNKTPNIPQNLYSKIKKCALEDIDNEALNYSQRTTACIIIILANTGMRIGECELLEADRLKKFSIFNDSKNAYYIEFITYKTTFDIDGKWTETIASPEAVKAYKKWVEISQKRRKRFNTNYLHTNEYTGKRYTQNMIRRNIKIFFLRHQAVLNFDSLSEIEKSQIHVTTPRTFVNKYKTQLYIDYKELDKEFYYINPHQFRVALVNQLKNRGVQLQWLRRHMNHLEEEMTKHYFRDDEDIIEALFYRASSDGSMLESNPNKVKHNIKCDFSDEELVKAYNIINNFLSKKKLNIFKDIDQIIDTMKNNPLRETYVGLCTKAIGTICERQERLATIEKWYFIRPHIADISSFDFTYKRFCEKAKVVEHNKKLFEINPKFERQYSIEYQALKKFYINCFSVEFSMLYDKVKNGEERKVLTSYPWLKDVITRINEIELEVALWVEKLTLEI</sequence>
<proteinExistence type="predicted"/>